<gene>
    <name evidence="1" type="ORF">M231_05508</name>
</gene>
<reference evidence="1 2" key="1">
    <citation type="submission" date="2016-06" db="EMBL/GenBank/DDBJ databases">
        <title>Evolution of pathogenesis and genome organization in the Tremellales.</title>
        <authorList>
            <person name="Cuomo C."/>
            <person name="Litvintseva A."/>
            <person name="Heitman J."/>
            <person name="Chen Y."/>
            <person name="Sun S."/>
            <person name="Springer D."/>
            <person name="Dromer F."/>
            <person name="Young S."/>
            <person name="Zeng Q."/>
            <person name="Chapman S."/>
            <person name="Gujja S."/>
            <person name="Saif S."/>
            <person name="Birren B."/>
        </authorList>
    </citation>
    <scope>NUCLEOTIDE SEQUENCE [LARGE SCALE GENOMIC DNA]</scope>
    <source>
        <strain evidence="1 2">ATCC 28783</strain>
    </source>
</reference>
<sequence>MATYIPLLQQVVDCAAPIQGQKRLPTAVTTRVLERANLSTNFPRSFTLGDGITSVLEDQLSKLDQALVDPNLTREAFLHLINTVTNLSNQYQGQNLGMKELSNMHGDVYITPLNTFLRTRHLGDVLKFGDDHPEPRSWVKGGIQFLTNQWVLRHTTKKGQEQPLACVWEQSVLTVPLATFDNIRRAIGLDLVSMDARGHVKVVNHYSLVGDERRIERILEVMWTKLATLQIRLGLLTTHERSLLFFMNNGRVEVSRVFSKNEGAVTGTLDGVLPLFVALSTLTPLHYLVEAGGPVRALAD</sequence>
<protein>
    <recommendedName>
        <fullName evidence="3">Fungal-type protein kinase domain-containing protein</fullName>
    </recommendedName>
</protein>
<dbReference type="AlphaFoldDB" id="A0A4Q1BHW1"/>
<evidence type="ECO:0000313" key="2">
    <source>
        <dbReference type="Proteomes" id="UP000289152"/>
    </source>
</evidence>
<name>A0A4Q1BHW1_TREME</name>
<proteinExistence type="predicted"/>
<organism evidence="1 2">
    <name type="scientific">Tremella mesenterica</name>
    <name type="common">Jelly fungus</name>
    <dbReference type="NCBI Taxonomy" id="5217"/>
    <lineage>
        <taxon>Eukaryota</taxon>
        <taxon>Fungi</taxon>
        <taxon>Dikarya</taxon>
        <taxon>Basidiomycota</taxon>
        <taxon>Agaricomycotina</taxon>
        <taxon>Tremellomycetes</taxon>
        <taxon>Tremellales</taxon>
        <taxon>Tremellaceae</taxon>
        <taxon>Tremella</taxon>
    </lineage>
</organism>
<dbReference type="InParanoid" id="A0A4Q1BHW1"/>
<evidence type="ECO:0000313" key="1">
    <source>
        <dbReference type="EMBL" id="RXK37218.1"/>
    </source>
</evidence>
<evidence type="ECO:0008006" key="3">
    <source>
        <dbReference type="Google" id="ProtNLM"/>
    </source>
</evidence>
<accession>A0A4Q1BHW1</accession>
<dbReference type="VEuPathDB" id="FungiDB:TREMEDRAFT_64028"/>
<keyword evidence="2" id="KW-1185">Reference proteome</keyword>
<comment type="caution">
    <text evidence="1">The sequence shown here is derived from an EMBL/GenBank/DDBJ whole genome shotgun (WGS) entry which is preliminary data.</text>
</comment>
<dbReference type="EMBL" id="SDIL01000074">
    <property type="protein sequence ID" value="RXK37218.1"/>
    <property type="molecule type" value="Genomic_DNA"/>
</dbReference>
<dbReference type="Proteomes" id="UP000289152">
    <property type="component" value="Unassembled WGS sequence"/>
</dbReference>